<evidence type="ECO:0000313" key="2">
    <source>
        <dbReference type="Proteomes" id="UP000807306"/>
    </source>
</evidence>
<proteinExistence type="predicted"/>
<keyword evidence="2" id="KW-1185">Reference proteome</keyword>
<gene>
    <name evidence="1" type="ORF">CPB83DRAFT_752564</name>
</gene>
<name>A0A9P6E9E7_9AGAR</name>
<accession>A0A9P6E9E7</accession>
<reference evidence="1" key="1">
    <citation type="submission" date="2020-11" db="EMBL/GenBank/DDBJ databases">
        <authorList>
            <consortium name="DOE Joint Genome Institute"/>
            <person name="Ahrendt S."/>
            <person name="Riley R."/>
            <person name="Andreopoulos W."/>
            <person name="Labutti K."/>
            <person name="Pangilinan J."/>
            <person name="Ruiz-Duenas F.J."/>
            <person name="Barrasa J.M."/>
            <person name="Sanchez-Garcia M."/>
            <person name="Camarero S."/>
            <person name="Miyauchi S."/>
            <person name="Serrano A."/>
            <person name="Linde D."/>
            <person name="Babiker R."/>
            <person name="Drula E."/>
            <person name="Ayuso-Fernandez I."/>
            <person name="Pacheco R."/>
            <person name="Padilla G."/>
            <person name="Ferreira P."/>
            <person name="Barriuso J."/>
            <person name="Kellner H."/>
            <person name="Castanera R."/>
            <person name="Alfaro M."/>
            <person name="Ramirez L."/>
            <person name="Pisabarro A.G."/>
            <person name="Kuo A."/>
            <person name="Tritt A."/>
            <person name="Lipzen A."/>
            <person name="He G."/>
            <person name="Yan M."/>
            <person name="Ng V."/>
            <person name="Cullen D."/>
            <person name="Martin F."/>
            <person name="Rosso M.-N."/>
            <person name="Henrissat B."/>
            <person name="Hibbett D."/>
            <person name="Martinez A.T."/>
            <person name="Grigoriev I.V."/>
        </authorList>
    </citation>
    <scope>NUCLEOTIDE SEQUENCE</scope>
    <source>
        <strain evidence="1">CBS 506.95</strain>
    </source>
</reference>
<feature type="non-terminal residue" evidence="1">
    <location>
        <position position="234"/>
    </location>
</feature>
<dbReference type="OrthoDB" id="3033638at2759"/>
<dbReference type="EMBL" id="MU157891">
    <property type="protein sequence ID" value="KAF9524895.1"/>
    <property type="molecule type" value="Genomic_DNA"/>
</dbReference>
<feature type="non-terminal residue" evidence="1">
    <location>
        <position position="1"/>
    </location>
</feature>
<evidence type="ECO:0000313" key="1">
    <source>
        <dbReference type="EMBL" id="KAF9524895.1"/>
    </source>
</evidence>
<protein>
    <submittedName>
        <fullName evidence="1">Uncharacterized protein</fullName>
    </submittedName>
</protein>
<dbReference type="AlphaFoldDB" id="A0A9P6E9E7"/>
<comment type="caution">
    <text evidence="1">The sequence shown here is derived from an EMBL/GenBank/DDBJ whole genome shotgun (WGS) entry which is preliminary data.</text>
</comment>
<organism evidence="1 2">
    <name type="scientific">Crepidotus variabilis</name>
    <dbReference type="NCBI Taxonomy" id="179855"/>
    <lineage>
        <taxon>Eukaryota</taxon>
        <taxon>Fungi</taxon>
        <taxon>Dikarya</taxon>
        <taxon>Basidiomycota</taxon>
        <taxon>Agaricomycotina</taxon>
        <taxon>Agaricomycetes</taxon>
        <taxon>Agaricomycetidae</taxon>
        <taxon>Agaricales</taxon>
        <taxon>Agaricineae</taxon>
        <taxon>Crepidotaceae</taxon>
        <taxon>Crepidotus</taxon>
    </lineage>
</organism>
<dbReference type="Proteomes" id="UP000807306">
    <property type="component" value="Unassembled WGS sequence"/>
</dbReference>
<sequence length="234" mass="26573">FIVDLPVGEKKKVHQIAADAAQTWQSMTKEEQVAYTAPLLKDIEELCEMKKLSIHNVPMASFNDATTSLGHIEDEIRALHARTGTEVMLVAVRSDVDDYLRPLTIFSSERCLNFFRVGCNMELTRFAIRFEAYCVSGIDGVARNYVQETVQMKSEVASLIAAQLAAGCKVRISYQDFDRAITLKHSVVLEGWPLDKFCSPSDIPTRNDITILREAFRSGRARFRRLSTKEYEDW</sequence>